<accession>A0A163R0K2</accession>
<sequence length="141" mass="14992">MARSSQVTAWVGWVWFAGVVLLVLGLFNAISGLVAAFSPEKLVGLGEQGIVVLDVSTWGWVHLVVGILLVIVGFSVLSGRGWARLVAIVLVVLNVLTQFVALPASPWWSVVTIILGLFVLWALVVHGDEAERASASASHLP</sequence>
<feature type="transmembrane region" description="Helical" evidence="1">
    <location>
        <begin position="82"/>
        <end position="101"/>
    </location>
</feature>
<reference evidence="3 5" key="1">
    <citation type="submission" date="2016-01" db="EMBL/GenBank/DDBJ databases">
        <title>Genome sequence of Oerskovia enterophila VJag, an agar and cellulose degrading bacterium.</title>
        <authorList>
            <person name="Poehlein A."/>
            <person name="Jag V."/>
            <person name="Bengelsdorf F."/>
            <person name="Duerre P."/>
            <person name="Daniel R."/>
        </authorList>
    </citation>
    <scope>NUCLEOTIDE SEQUENCE [LARGE SCALE GENOMIC DNA]</scope>
    <source>
        <strain evidence="3 5">VJag</strain>
    </source>
</reference>
<evidence type="ECO:0000313" key="4">
    <source>
        <dbReference type="EMBL" id="OCI32181.1"/>
    </source>
</evidence>
<dbReference type="Proteomes" id="UP000093412">
    <property type="component" value="Unassembled WGS sequence"/>
</dbReference>
<gene>
    <name evidence="4" type="ORF">OERS_11530</name>
    <name evidence="3" type="ORF">OJAG_25350</name>
</gene>
<proteinExistence type="predicted"/>
<organism evidence="3 5">
    <name type="scientific">Oerskovia enterophila</name>
    <dbReference type="NCBI Taxonomy" id="43678"/>
    <lineage>
        <taxon>Bacteria</taxon>
        <taxon>Bacillati</taxon>
        <taxon>Actinomycetota</taxon>
        <taxon>Actinomycetes</taxon>
        <taxon>Micrococcales</taxon>
        <taxon>Cellulomonadaceae</taxon>
        <taxon>Oerskovia</taxon>
    </lineage>
</organism>
<dbReference type="Proteomes" id="UP000076447">
    <property type="component" value="Unassembled WGS sequence"/>
</dbReference>
<dbReference type="AlphaFoldDB" id="A0A163R0K2"/>
<dbReference type="OrthoDB" id="4482242at2"/>
<protein>
    <recommendedName>
        <fullName evidence="2">DUF7144 domain-containing protein</fullName>
    </recommendedName>
</protein>
<keyword evidence="1" id="KW-0812">Transmembrane</keyword>
<name>A0A163R0K2_9CELL</name>
<evidence type="ECO:0000313" key="6">
    <source>
        <dbReference type="Proteomes" id="UP000093412"/>
    </source>
</evidence>
<comment type="caution">
    <text evidence="3">The sequence shown here is derived from an EMBL/GenBank/DDBJ whole genome shotgun (WGS) entry which is preliminary data.</text>
</comment>
<evidence type="ECO:0000256" key="1">
    <source>
        <dbReference type="SAM" id="Phobius"/>
    </source>
</evidence>
<dbReference type="EMBL" id="MAQA01000009">
    <property type="protein sequence ID" value="OCI32181.1"/>
    <property type="molecule type" value="Genomic_DNA"/>
</dbReference>
<dbReference type="InterPro" id="IPR055568">
    <property type="entry name" value="DUF7144"/>
</dbReference>
<evidence type="ECO:0000313" key="3">
    <source>
        <dbReference type="EMBL" id="KZM34729.1"/>
    </source>
</evidence>
<feature type="transmembrane region" description="Helical" evidence="1">
    <location>
        <begin position="57"/>
        <end position="77"/>
    </location>
</feature>
<feature type="transmembrane region" description="Helical" evidence="1">
    <location>
        <begin position="12"/>
        <end position="37"/>
    </location>
</feature>
<keyword evidence="1" id="KW-0472">Membrane</keyword>
<keyword evidence="1" id="KW-1133">Transmembrane helix</keyword>
<reference evidence="4 6" key="2">
    <citation type="submission" date="2016-06" db="EMBL/GenBank/DDBJ databases">
        <title>Genome sequence of Oerskovia enterophila DSM 43852.</title>
        <authorList>
            <person name="Poehlein A."/>
            <person name="Jag V."/>
            <person name="Bengelsdorf F.R."/>
            <person name="Daniel R."/>
            <person name="Duerre P."/>
        </authorList>
    </citation>
    <scope>NUCLEOTIDE SEQUENCE [LARGE SCALE GENOMIC DNA]</scope>
    <source>
        <strain evidence="4 6">DSM 43852</strain>
    </source>
</reference>
<evidence type="ECO:0000259" key="2">
    <source>
        <dbReference type="Pfam" id="PF23636"/>
    </source>
</evidence>
<dbReference type="STRING" id="43678.OJAG_25350"/>
<feature type="domain" description="DUF7144" evidence="2">
    <location>
        <begin position="13"/>
        <end position="127"/>
    </location>
</feature>
<feature type="transmembrane region" description="Helical" evidence="1">
    <location>
        <begin position="107"/>
        <end position="125"/>
    </location>
</feature>
<dbReference type="RefSeq" id="WP_068625060.1">
    <property type="nucleotide sequence ID" value="NZ_JBIVFZ010000008.1"/>
</dbReference>
<dbReference type="EMBL" id="LRIE01000077">
    <property type="protein sequence ID" value="KZM34729.1"/>
    <property type="molecule type" value="Genomic_DNA"/>
</dbReference>
<dbReference type="Pfam" id="PF23636">
    <property type="entry name" value="DUF7144"/>
    <property type="match status" value="1"/>
</dbReference>
<evidence type="ECO:0000313" key="5">
    <source>
        <dbReference type="Proteomes" id="UP000076447"/>
    </source>
</evidence>
<keyword evidence="6" id="KW-1185">Reference proteome</keyword>
<dbReference type="PATRIC" id="fig|43678.3.peg.2650"/>